<proteinExistence type="predicted"/>
<sequence length="111" mass="13557">FLQICKIYYYPPEQDFPLDKVWLYFDGEENKQPRTIRSLCFKNPENHKQFIINNIYAHIYQLIKRAEYNNALSNHIPTRQYQEALLIDLLTKIRVEIKKKFQEEMIKVKSF</sequence>
<protein>
    <submittedName>
        <fullName evidence="1">Uncharacterized protein</fullName>
    </submittedName>
</protein>
<name>A0A0F9A9F8_9ZZZZ</name>
<evidence type="ECO:0000313" key="1">
    <source>
        <dbReference type="EMBL" id="KKL06130.1"/>
    </source>
</evidence>
<gene>
    <name evidence="1" type="ORF">LCGC14_2599120</name>
</gene>
<comment type="caution">
    <text evidence="1">The sequence shown here is derived from an EMBL/GenBank/DDBJ whole genome shotgun (WGS) entry which is preliminary data.</text>
</comment>
<reference evidence="1" key="1">
    <citation type="journal article" date="2015" name="Nature">
        <title>Complex archaea that bridge the gap between prokaryotes and eukaryotes.</title>
        <authorList>
            <person name="Spang A."/>
            <person name="Saw J.H."/>
            <person name="Jorgensen S.L."/>
            <person name="Zaremba-Niedzwiedzka K."/>
            <person name="Martijn J."/>
            <person name="Lind A.E."/>
            <person name="van Eijk R."/>
            <person name="Schleper C."/>
            <person name="Guy L."/>
            <person name="Ettema T.J."/>
        </authorList>
    </citation>
    <scope>NUCLEOTIDE SEQUENCE</scope>
</reference>
<feature type="non-terminal residue" evidence="1">
    <location>
        <position position="1"/>
    </location>
</feature>
<organism evidence="1">
    <name type="scientific">marine sediment metagenome</name>
    <dbReference type="NCBI Taxonomy" id="412755"/>
    <lineage>
        <taxon>unclassified sequences</taxon>
        <taxon>metagenomes</taxon>
        <taxon>ecological metagenomes</taxon>
    </lineage>
</organism>
<dbReference type="AlphaFoldDB" id="A0A0F9A9F8"/>
<accession>A0A0F9A9F8</accession>
<dbReference type="EMBL" id="LAZR01043834">
    <property type="protein sequence ID" value="KKL06130.1"/>
    <property type="molecule type" value="Genomic_DNA"/>
</dbReference>